<evidence type="ECO:0000256" key="1">
    <source>
        <dbReference type="ARBA" id="ARBA00006987"/>
    </source>
</evidence>
<dbReference type="InterPro" id="IPR005064">
    <property type="entry name" value="BUG"/>
</dbReference>
<dbReference type="Proteomes" id="UP001501671">
    <property type="component" value="Unassembled WGS sequence"/>
</dbReference>
<reference evidence="3" key="1">
    <citation type="journal article" date="2019" name="Int. J. Syst. Evol. Microbiol.">
        <title>The Global Catalogue of Microorganisms (GCM) 10K type strain sequencing project: providing services to taxonomists for standard genome sequencing and annotation.</title>
        <authorList>
            <consortium name="The Broad Institute Genomics Platform"/>
            <consortium name="The Broad Institute Genome Sequencing Center for Infectious Disease"/>
            <person name="Wu L."/>
            <person name="Ma J."/>
        </authorList>
    </citation>
    <scope>NUCLEOTIDE SEQUENCE [LARGE SCALE GENOMIC DNA]</scope>
    <source>
        <strain evidence="3">JCM 17666</strain>
    </source>
</reference>
<gene>
    <name evidence="2" type="ORF">GCM10023144_15250</name>
</gene>
<name>A0ABP8GRZ8_9BURK</name>
<organism evidence="2 3">
    <name type="scientific">Pigmentiphaga soli</name>
    <dbReference type="NCBI Taxonomy" id="1007095"/>
    <lineage>
        <taxon>Bacteria</taxon>
        <taxon>Pseudomonadati</taxon>
        <taxon>Pseudomonadota</taxon>
        <taxon>Betaproteobacteria</taxon>
        <taxon>Burkholderiales</taxon>
        <taxon>Alcaligenaceae</taxon>
        <taxon>Pigmentiphaga</taxon>
    </lineage>
</organism>
<dbReference type="EMBL" id="BAABFO010000006">
    <property type="protein sequence ID" value="GAA4328947.1"/>
    <property type="molecule type" value="Genomic_DNA"/>
</dbReference>
<dbReference type="PIRSF" id="PIRSF017082">
    <property type="entry name" value="YflP"/>
    <property type="match status" value="1"/>
</dbReference>
<dbReference type="RefSeq" id="WP_345247966.1">
    <property type="nucleotide sequence ID" value="NZ_BAABFO010000006.1"/>
</dbReference>
<dbReference type="PANTHER" id="PTHR42928:SF5">
    <property type="entry name" value="BLR1237 PROTEIN"/>
    <property type="match status" value="1"/>
</dbReference>
<protein>
    <submittedName>
        <fullName evidence="2">Tripartite tricarboxylate transporter substrate binding protein BugE</fullName>
    </submittedName>
</protein>
<dbReference type="CDD" id="cd13578">
    <property type="entry name" value="PBP2_Bug27"/>
    <property type="match status" value="1"/>
</dbReference>
<dbReference type="InterPro" id="IPR042100">
    <property type="entry name" value="Bug_dom1"/>
</dbReference>
<dbReference type="SUPFAM" id="SSF53850">
    <property type="entry name" value="Periplasmic binding protein-like II"/>
    <property type="match status" value="1"/>
</dbReference>
<dbReference type="PANTHER" id="PTHR42928">
    <property type="entry name" value="TRICARBOXYLATE-BINDING PROTEIN"/>
    <property type="match status" value="1"/>
</dbReference>
<sequence length="331" mass="34419">MIEGRMRPLGRRGMAALILHAVLGFAGAHAQSYPARAVRIIVPQAPGSSADAIARMVATKLGEKWPAAVVVENRPGANGNVGMDAVAKSAPDGYTLGLAVPSTMTVNPLVYKTMPFKPQEDLAAVSQLTAITFGMFANPQLPARTPAELVAYAKTRPQGLNFSSAGVGNLGHLAAELFAAQTGVPMTHVPNKGDTPGLMDVMSGQTDAMFAPLPSGVSFVQGGRLRLLAIASPRRSPLFPEVPTLGESGIPNVVTEGWTGLVVPAGTPPATIAIIQKAVAGVLADPEVAEAIRKQGFDVAGSTSEQFATLMRQESKKWSDLIAARSLKLGD</sequence>
<dbReference type="Gene3D" id="3.40.190.10">
    <property type="entry name" value="Periplasmic binding protein-like II"/>
    <property type="match status" value="1"/>
</dbReference>
<accession>A0ABP8GRZ8</accession>
<dbReference type="Pfam" id="PF03401">
    <property type="entry name" value="TctC"/>
    <property type="match status" value="1"/>
</dbReference>
<evidence type="ECO:0000313" key="2">
    <source>
        <dbReference type="EMBL" id="GAA4328947.1"/>
    </source>
</evidence>
<evidence type="ECO:0000313" key="3">
    <source>
        <dbReference type="Proteomes" id="UP001501671"/>
    </source>
</evidence>
<dbReference type="Gene3D" id="3.40.190.150">
    <property type="entry name" value="Bordetella uptake gene, domain 1"/>
    <property type="match status" value="1"/>
</dbReference>
<comment type="caution">
    <text evidence="2">The sequence shown here is derived from an EMBL/GenBank/DDBJ whole genome shotgun (WGS) entry which is preliminary data.</text>
</comment>
<comment type="similarity">
    <text evidence="1">Belongs to the UPF0065 (bug) family.</text>
</comment>
<keyword evidence="3" id="KW-1185">Reference proteome</keyword>
<proteinExistence type="inferred from homology"/>